<evidence type="ECO:0000313" key="5">
    <source>
        <dbReference type="EMBL" id="CAK0904477.1"/>
    </source>
</evidence>
<sequence length="2224" mass="245096">MSAQLARPLRQRHADAGRPWRAAGAALDPDVAHMDLQINDDDSITNNCEEHVGSFGMIFTIIVEHVAIIMEHFVIFGINFAIFAEYFMISLEYFALFSMIFTVPVELIRILGELATIVGMIYILIVEHFLIFPTPAPTPPHDDHDDDHNNDPTDTNDDAHDVDHEDQDGAHDDHDDGNDVQDDAHDEDLHDGGVHSDHDDEILDELVYDAASALHILVKLPDRKPFSLDIQADSTIDSFKLLIQDKEGVPPDQQRLIYAGRQMESGRKLSEYNVQNEAIIFMGLRLQGGMQNTDTAMAEDTEGTSTGLTQDAARLQLQHSTARAVPPPGLAQTADNTAEAQPPPPNGRVEPLVAEGWTEWSQETVLANIEFINALVRTRAEGSDRALRLPAGDKVFESWPDLRSYLEAVGYDFSASSSCWRRLGMEPKAGACPTVEDIEDRVRRAQLVLSVTKLLTSWSDPCKAGAKNAEDSIANARTECLRLLPSVLRDRRQSGGYTPPAYLEPPSALEQWVGTEIIKIGGASRQWASALWLSDVCASGCPGREGRLEVGPARKLMEEMAKGKERALAAWTALGAGGIVMWAPRESEHLHRLLSGIEHAFLQGMDIEFLMLCEREPLPDFGEACMLEDLWRHALLNGKKSHLVTAAVHLQEPALIATTVHNSAATVNKGFSAFHLTRAGGGVPARLASWRPALYSEDSSHVIWVDVEAQSGLQARRALAPMVSQHGVRWEGPFRSLGSVPDGRRILFKVYAARDAFSDLGVHFLIRQLRNDPLLSTALVGNQALLANKGAHVLEHASPQVLVNLQGLYDDVPLVSPTLAILHTNASAPEWETELAKILRDDPGYAAVQLRWRRSSHGGRPWARPRTLDTVISGVVARDRARRSGRPTAPASGQLRLTGPLGARPFELLAQVMDAAGRKMGFAWSQHALPGELPPNSWSCQLSASGEPTGTVNFRLGNTSEVKRLQEAVQGDIVEMNGSRTPIQILSSDLAAGTFRDVVGRSWNAQALFARDSKRHRQKRAHCLNLLRSADFLALQETHSTLGAAAVAKFPNSIATWWSHGSQSIGGVGLLVKTAFLDKFGGASRATWVETTPGRAAILRLDGSTGSLDTAVLYLPTGHASDERAAIRASVIRDLRPRDRATTMLIGDWNFVREANDRLNLSDAEWSPGSDVEEHRDWATTLFEPLGFHEVFQPECAHRTSSSTSRLDRAYVNTHIADQLYRTWTCTALDWCSRLSHHRPIETARRTPGQETPRRRPIPAAPSRSTGWAARVTLRWQDLRRRDSLRDTAHRRLLLLKRAIGQICMEESARGTTSSEATSAEDRLSVAMRCLRAAEEGGPLAVERAVRDFPDIARRLSIPELLRGAPAAIESLKDIILQLARDEIRQYVARLHNELPVMSDASAAAHRESIAMKIRRLKPGGTAQLRAIRKPDGSVTTDPEQIADALAQHWRLVFGRQDIDQDALSEWLREAAPTWERSPLPRGSEFWHTTRADIAWAVRTASNSAPGPDGIPACLWKRLGSLAVDALEDVATCLRSDSAVHDIREACQDDPDGTCSFNLGVLCCIPKKAGDMDPVLGAVHQAGNTRPLCLVDVSNRLLASAYKRRWEQGLGPWVSEPQRGFLPGRSMMLNVIELEAGALRTAAKCAQGMVVLVDFRAAFPSVAHDFLHGCLRGYGVPEEALTALRAFYADGACSISVAGGLWSGFAVGSGIRQGCPLSPLVFAACMDLLLRVLQLRLGGGCLIRAFADDVGIILDDVPKQLPILAAALEEFGRLSGMQVNLEKTIGIPLWGDSLEEARAVVSEAAPSWSQLPLSREATYLGCAIGPGKVGKEWDRAAARFQDRVSGWPWPELGLHFATFVYNVYALPVLSFTAQIADVDVAVGELEKWSLRRAAPGPGNWAMPEDLWQLDRNFGMPQAFGQLATLAQAAQLRLAAYEDRRLNRTSLERMTLELRAEWNQSQYMLRVARWAGWLHASAPSVLARNAWQLHRKGITAERVVAALTGQSPEALPAEAWEQARHSFQREVRRRVHSLHPDRIHMRVRDKLERWKFPRAPGLPTPRVLADRFLQHVRALGRLVPPRVAAAVFRTAWNGWCTARRFQRRDGSQDFCVLGCGCGRDSIEHYSRCAVVRRELTSSLKIRRDWHLPLWIGIDDAQHEENVVVLGAFGAYAAYRATNAARRTGGLPAPEGARALQQGLRDAAAGHAPSERLLSSIWRRPAAADR</sequence>
<organism evidence="5 6">
    <name type="scientific">Prorocentrum cordatum</name>
    <dbReference type="NCBI Taxonomy" id="2364126"/>
    <lineage>
        <taxon>Eukaryota</taxon>
        <taxon>Sar</taxon>
        <taxon>Alveolata</taxon>
        <taxon>Dinophyceae</taxon>
        <taxon>Prorocentrales</taxon>
        <taxon>Prorocentraceae</taxon>
        <taxon>Prorocentrum</taxon>
    </lineage>
</organism>
<dbReference type="SMART" id="SM00213">
    <property type="entry name" value="UBQ"/>
    <property type="match status" value="1"/>
</dbReference>
<feature type="compositionally biased region" description="Basic and acidic residues" evidence="1">
    <location>
        <begin position="187"/>
        <end position="196"/>
    </location>
</feature>
<feature type="transmembrane region" description="Helical" evidence="2">
    <location>
        <begin position="107"/>
        <end position="125"/>
    </location>
</feature>
<dbReference type="InterPro" id="IPR019956">
    <property type="entry name" value="Ubiquitin_dom"/>
</dbReference>
<feature type="transmembrane region" description="Helical" evidence="2">
    <location>
        <begin position="73"/>
        <end position="101"/>
    </location>
</feature>
<keyword evidence="2" id="KW-0472">Membrane</keyword>
<evidence type="ECO:0000256" key="2">
    <source>
        <dbReference type="SAM" id="Phobius"/>
    </source>
</evidence>
<protein>
    <recommendedName>
        <fullName evidence="7">LINE-1 reverse transcriptase-like</fullName>
    </recommendedName>
</protein>
<dbReference type="Gene3D" id="3.60.10.10">
    <property type="entry name" value="Endonuclease/exonuclease/phosphatase"/>
    <property type="match status" value="1"/>
</dbReference>
<feature type="region of interest" description="Disordered" evidence="1">
    <location>
        <begin position="324"/>
        <end position="346"/>
    </location>
</feature>
<dbReference type="InterPro" id="IPR005135">
    <property type="entry name" value="Endo/exonuclease/phosphatase"/>
</dbReference>
<feature type="region of interest" description="Disordered" evidence="1">
    <location>
        <begin position="137"/>
        <end position="196"/>
    </location>
</feature>
<feature type="region of interest" description="Disordered" evidence="1">
    <location>
        <begin position="1242"/>
        <end position="1266"/>
    </location>
</feature>
<dbReference type="EMBL" id="CAUYUJ010021401">
    <property type="protein sequence ID" value="CAK0904477.1"/>
    <property type="molecule type" value="Genomic_DNA"/>
</dbReference>
<feature type="domain" description="Ubiquitin-like" evidence="3">
    <location>
        <begin position="214"/>
        <end position="289"/>
    </location>
</feature>
<evidence type="ECO:0000313" key="6">
    <source>
        <dbReference type="Proteomes" id="UP001189429"/>
    </source>
</evidence>
<proteinExistence type="predicted"/>
<feature type="compositionally biased region" description="Basic and acidic residues" evidence="1">
    <location>
        <begin position="140"/>
        <end position="174"/>
    </location>
</feature>
<feature type="compositionally biased region" description="Acidic residues" evidence="1">
    <location>
        <begin position="175"/>
        <end position="186"/>
    </location>
</feature>
<evidence type="ECO:0008006" key="7">
    <source>
        <dbReference type="Google" id="ProtNLM"/>
    </source>
</evidence>
<evidence type="ECO:0000259" key="3">
    <source>
        <dbReference type="PROSITE" id="PS50053"/>
    </source>
</evidence>
<dbReference type="InterPro" id="IPR036691">
    <property type="entry name" value="Endo/exonu/phosph_ase_sf"/>
</dbReference>
<keyword evidence="2" id="KW-1133">Transmembrane helix</keyword>
<accession>A0ABN9Y0W0</accession>
<dbReference type="PANTHER" id="PTHR19446">
    <property type="entry name" value="REVERSE TRANSCRIPTASES"/>
    <property type="match status" value="1"/>
</dbReference>
<dbReference type="Pfam" id="PF00240">
    <property type="entry name" value="ubiquitin"/>
    <property type="match status" value="1"/>
</dbReference>
<feature type="domain" description="Reverse transcriptase" evidence="4">
    <location>
        <begin position="1546"/>
        <end position="1824"/>
    </location>
</feature>
<dbReference type="CDD" id="cd01650">
    <property type="entry name" value="RT_nLTR_like"/>
    <property type="match status" value="1"/>
</dbReference>
<keyword evidence="6" id="KW-1185">Reference proteome</keyword>
<dbReference type="InterPro" id="IPR000626">
    <property type="entry name" value="Ubiquitin-like_dom"/>
</dbReference>
<dbReference type="SUPFAM" id="SSF56672">
    <property type="entry name" value="DNA/RNA polymerases"/>
    <property type="match status" value="1"/>
</dbReference>
<reference evidence="5" key="1">
    <citation type="submission" date="2023-10" db="EMBL/GenBank/DDBJ databases">
        <authorList>
            <person name="Chen Y."/>
            <person name="Shah S."/>
            <person name="Dougan E. K."/>
            <person name="Thang M."/>
            <person name="Chan C."/>
        </authorList>
    </citation>
    <scope>NUCLEOTIDE SEQUENCE [LARGE SCALE GENOMIC DNA]</scope>
</reference>
<evidence type="ECO:0000256" key="1">
    <source>
        <dbReference type="SAM" id="MobiDB-lite"/>
    </source>
</evidence>
<name>A0ABN9Y0W0_9DINO</name>
<dbReference type="SUPFAM" id="SSF56219">
    <property type="entry name" value="DNase I-like"/>
    <property type="match status" value="1"/>
</dbReference>
<dbReference type="InterPro" id="IPR029071">
    <property type="entry name" value="Ubiquitin-like_domsf"/>
</dbReference>
<comment type="caution">
    <text evidence="5">The sequence shown here is derived from an EMBL/GenBank/DDBJ whole genome shotgun (WGS) entry which is preliminary data.</text>
</comment>
<dbReference type="PRINTS" id="PR00348">
    <property type="entry name" value="UBIQUITIN"/>
</dbReference>
<dbReference type="SUPFAM" id="SSF54236">
    <property type="entry name" value="Ubiquitin-like"/>
    <property type="match status" value="1"/>
</dbReference>
<dbReference type="Gene3D" id="3.10.20.90">
    <property type="entry name" value="Phosphatidylinositol 3-kinase Catalytic Subunit, Chain A, domain 1"/>
    <property type="match status" value="1"/>
</dbReference>
<dbReference type="InterPro" id="IPR000477">
    <property type="entry name" value="RT_dom"/>
</dbReference>
<dbReference type="PROSITE" id="PS50878">
    <property type="entry name" value="RT_POL"/>
    <property type="match status" value="1"/>
</dbReference>
<gene>
    <name evidence="5" type="ORF">PCOR1329_LOCUS80473</name>
</gene>
<dbReference type="Pfam" id="PF00078">
    <property type="entry name" value="RVT_1"/>
    <property type="match status" value="1"/>
</dbReference>
<dbReference type="PROSITE" id="PS50053">
    <property type="entry name" value="UBIQUITIN_2"/>
    <property type="match status" value="1"/>
</dbReference>
<keyword evidence="2" id="KW-0812">Transmembrane</keyword>
<dbReference type="InterPro" id="IPR043502">
    <property type="entry name" value="DNA/RNA_pol_sf"/>
</dbReference>
<evidence type="ECO:0000259" key="4">
    <source>
        <dbReference type="PROSITE" id="PS50878"/>
    </source>
</evidence>
<dbReference type="Pfam" id="PF03372">
    <property type="entry name" value="Exo_endo_phos"/>
    <property type="match status" value="1"/>
</dbReference>
<dbReference type="Proteomes" id="UP001189429">
    <property type="component" value="Unassembled WGS sequence"/>
</dbReference>